<evidence type="ECO:0000313" key="1">
    <source>
        <dbReference type="EMBL" id="MDD0985311.1"/>
    </source>
</evidence>
<dbReference type="RefSeq" id="WP_273866342.1">
    <property type="nucleotide sequence ID" value="NZ_JAMDHD010000015.1"/>
</dbReference>
<accession>A0ABT5NAH1</accession>
<protein>
    <submittedName>
        <fullName evidence="1">Uncharacterized protein</fullName>
    </submittedName>
</protein>
<proteinExistence type="predicted"/>
<organism evidence="1 2">
    <name type="scientific">Pseudomonas shahriarae</name>
    <dbReference type="NCBI Taxonomy" id="2745512"/>
    <lineage>
        <taxon>Bacteria</taxon>
        <taxon>Pseudomonadati</taxon>
        <taxon>Pseudomonadota</taxon>
        <taxon>Gammaproteobacteria</taxon>
        <taxon>Pseudomonadales</taxon>
        <taxon>Pseudomonadaceae</taxon>
        <taxon>Pseudomonas</taxon>
    </lineage>
</organism>
<sequence length="196" mass="22043">MSNYFYKSEAPEVVAIVREFYQAKDLLNEQLAKLGELFGGAIAPMRDITSHFAGGVKLSASRDLDVHWCRPDDYGYRSLRQQAVPPKGITKEQRAAIRAEHERLRELWKEHCPPRLNTHGYWDRLNVNTGNLMLGGGIKFEHQEMAYFCLGFDINQAQHEANVAAGKPTAGWITGAVEILPSEYEAARVAKLGERA</sequence>
<comment type="caution">
    <text evidence="1">The sequence shown here is derived from an EMBL/GenBank/DDBJ whole genome shotgun (WGS) entry which is preliminary data.</text>
</comment>
<name>A0ABT5NAH1_9PSED</name>
<reference evidence="1" key="1">
    <citation type="submission" date="2022-05" db="EMBL/GenBank/DDBJ databases">
        <title>Novel Pseudomonas spp. Isolated from a Rainbow Trout Aquaculture Facility.</title>
        <authorList>
            <person name="Testerman T."/>
            <person name="Graf J."/>
        </authorList>
    </citation>
    <scope>NUCLEOTIDE SEQUENCE</scope>
    <source>
        <strain evidence="1">ID1050</strain>
    </source>
</reference>
<gene>
    <name evidence="1" type="ORF">M5G21_10090</name>
</gene>
<dbReference type="EMBL" id="JAMDHD010000015">
    <property type="protein sequence ID" value="MDD0985311.1"/>
    <property type="molecule type" value="Genomic_DNA"/>
</dbReference>
<keyword evidence="2" id="KW-1185">Reference proteome</keyword>
<evidence type="ECO:0000313" key="2">
    <source>
        <dbReference type="Proteomes" id="UP001148189"/>
    </source>
</evidence>
<dbReference type="Proteomes" id="UP001148189">
    <property type="component" value="Unassembled WGS sequence"/>
</dbReference>